<proteinExistence type="predicted"/>
<dbReference type="SUPFAM" id="SSF46785">
    <property type="entry name" value="Winged helix' DNA-binding domain"/>
    <property type="match status" value="2"/>
</dbReference>
<protein>
    <submittedName>
        <fullName evidence="5">Segregation and condensation protein B</fullName>
    </submittedName>
</protein>
<dbReference type="PANTHER" id="PTHR34298">
    <property type="entry name" value="SEGREGATION AND CONDENSATION PROTEIN B"/>
    <property type="match status" value="1"/>
</dbReference>
<keyword evidence="2" id="KW-0132">Cell division</keyword>
<keyword evidence="3" id="KW-0159">Chromosome partition</keyword>
<name>A0A1C3HP13_9GAMM</name>
<keyword evidence="1" id="KW-0963">Cytoplasm</keyword>
<evidence type="ECO:0000313" key="6">
    <source>
        <dbReference type="Proteomes" id="UP000190837"/>
    </source>
</evidence>
<dbReference type="InterPro" id="IPR036390">
    <property type="entry name" value="WH_DNA-bd_sf"/>
</dbReference>
<sequence length="173" mass="18994">MTTLSRRIEAILFTRDEAVSEALLAQALDVSEDAIRAALLALEARYEASAMMLVRLAGGWRLQLRPAFFPAVAAFAEAQPARFSRAFWETLAFIAYHQPVTRAEIDAVRGVTTSSGIYRQLFELEWIEVIGTKEVPGRPELLATTAQFLSDFSVASLEDLPALPDDGFGGSNE</sequence>
<dbReference type="Proteomes" id="UP000190837">
    <property type="component" value="Unassembled WGS sequence"/>
</dbReference>
<evidence type="ECO:0000256" key="1">
    <source>
        <dbReference type="ARBA" id="ARBA00022490"/>
    </source>
</evidence>
<dbReference type="GO" id="GO:0051301">
    <property type="term" value="P:cell division"/>
    <property type="evidence" value="ECO:0007669"/>
    <property type="project" value="UniProtKB-KW"/>
</dbReference>
<dbReference type="RefSeq" id="WP_048714151.1">
    <property type="nucleotide sequence ID" value="NZ_CALFOW010000167.1"/>
</dbReference>
<dbReference type="PANTHER" id="PTHR34298:SF2">
    <property type="entry name" value="SEGREGATION AND CONDENSATION PROTEIN B"/>
    <property type="match status" value="1"/>
</dbReference>
<gene>
    <name evidence="5" type="ORF">CHUV0807_1467</name>
</gene>
<dbReference type="NCBIfam" id="TIGR00281">
    <property type="entry name" value="SMC-Scp complex subunit ScpB"/>
    <property type="match status" value="1"/>
</dbReference>
<dbReference type="GO" id="GO:0051304">
    <property type="term" value="P:chromosome separation"/>
    <property type="evidence" value="ECO:0007669"/>
    <property type="project" value="InterPro"/>
</dbReference>
<reference evidence="6" key="1">
    <citation type="submission" date="2016-04" db="EMBL/GenBank/DDBJ databases">
        <authorList>
            <person name="Tagini F."/>
        </authorList>
    </citation>
    <scope>NUCLEOTIDE SEQUENCE [LARGE SCALE GENOMIC DNA]</scope>
    <source>
        <strain evidence="6">CHUV0807</strain>
    </source>
</reference>
<evidence type="ECO:0000256" key="3">
    <source>
        <dbReference type="ARBA" id="ARBA00022829"/>
    </source>
</evidence>
<dbReference type="InterPro" id="IPR005234">
    <property type="entry name" value="ScpB_csome_segregation"/>
</dbReference>
<organism evidence="5 6">
    <name type="scientific">Cardiobacterium hominis</name>
    <dbReference type="NCBI Taxonomy" id="2718"/>
    <lineage>
        <taxon>Bacteria</taxon>
        <taxon>Pseudomonadati</taxon>
        <taxon>Pseudomonadota</taxon>
        <taxon>Gammaproteobacteria</taxon>
        <taxon>Cardiobacteriales</taxon>
        <taxon>Cardiobacteriaceae</taxon>
        <taxon>Cardiobacterium</taxon>
    </lineage>
</organism>
<dbReference type="EMBL" id="FKLO01000050">
    <property type="protein sequence ID" value="SAY95589.1"/>
    <property type="molecule type" value="Genomic_DNA"/>
</dbReference>
<accession>A0A1C3HP13</accession>
<dbReference type="AlphaFoldDB" id="A0A1C3HP13"/>
<dbReference type="Gene3D" id="1.10.10.10">
    <property type="entry name" value="Winged helix-like DNA-binding domain superfamily/Winged helix DNA-binding domain"/>
    <property type="match status" value="2"/>
</dbReference>
<keyword evidence="4" id="KW-0131">Cell cycle</keyword>
<dbReference type="PIRSF" id="PIRSF019345">
    <property type="entry name" value="ScpB"/>
    <property type="match status" value="1"/>
</dbReference>
<evidence type="ECO:0000256" key="2">
    <source>
        <dbReference type="ARBA" id="ARBA00022618"/>
    </source>
</evidence>
<dbReference type="Pfam" id="PF04079">
    <property type="entry name" value="SMC_ScpB"/>
    <property type="match status" value="1"/>
</dbReference>
<dbReference type="InterPro" id="IPR036388">
    <property type="entry name" value="WH-like_DNA-bd_sf"/>
</dbReference>
<evidence type="ECO:0000256" key="4">
    <source>
        <dbReference type="ARBA" id="ARBA00023306"/>
    </source>
</evidence>
<evidence type="ECO:0000313" key="5">
    <source>
        <dbReference type="EMBL" id="SAY95589.1"/>
    </source>
</evidence>